<evidence type="ECO:0000313" key="1">
    <source>
        <dbReference type="EMBL" id="POG65636.1"/>
    </source>
</evidence>
<dbReference type="EMBL" id="AUPC02000209">
    <property type="protein sequence ID" value="POG65636.1"/>
    <property type="molecule type" value="Genomic_DNA"/>
</dbReference>
<dbReference type="AlphaFoldDB" id="A0A2P4PJS7"/>
<reference evidence="1 2" key="2">
    <citation type="journal article" date="2018" name="New Phytol.">
        <title>High intraspecific genome diversity in the model arbuscular mycorrhizal symbiont Rhizophagus irregularis.</title>
        <authorList>
            <person name="Chen E.C.H."/>
            <person name="Morin E."/>
            <person name="Beaudet D."/>
            <person name="Noel J."/>
            <person name="Yildirir G."/>
            <person name="Ndikumana S."/>
            <person name="Charron P."/>
            <person name="St-Onge C."/>
            <person name="Giorgi J."/>
            <person name="Kruger M."/>
            <person name="Marton T."/>
            <person name="Ropars J."/>
            <person name="Grigoriev I.V."/>
            <person name="Hainaut M."/>
            <person name="Henrissat B."/>
            <person name="Roux C."/>
            <person name="Martin F."/>
            <person name="Corradi N."/>
        </authorList>
    </citation>
    <scope>NUCLEOTIDE SEQUENCE [LARGE SCALE GENOMIC DNA]</scope>
    <source>
        <strain evidence="1 2">DAOM 197198</strain>
    </source>
</reference>
<dbReference type="Proteomes" id="UP000018888">
    <property type="component" value="Unassembled WGS sequence"/>
</dbReference>
<evidence type="ECO:0000313" key="2">
    <source>
        <dbReference type="Proteomes" id="UP000018888"/>
    </source>
</evidence>
<gene>
    <name evidence="1" type="ORF">GLOIN_2v1664020</name>
</gene>
<accession>A0A2P4PJS7</accession>
<dbReference type="VEuPathDB" id="FungiDB:RhiirFUN_014968"/>
<proteinExistence type="predicted"/>
<reference evidence="1 2" key="1">
    <citation type="journal article" date="2013" name="Proc. Natl. Acad. Sci. U.S.A.">
        <title>Genome of an arbuscular mycorrhizal fungus provides insight into the oldest plant symbiosis.</title>
        <authorList>
            <person name="Tisserant E."/>
            <person name="Malbreil M."/>
            <person name="Kuo A."/>
            <person name="Kohler A."/>
            <person name="Symeonidi A."/>
            <person name="Balestrini R."/>
            <person name="Charron P."/>
            <person name="Duensing N."/>
            <person name="Frei Dit Frey N."/>
            <person name="Gianinazzi-Pearson V."/>
            <person name="Gilbert L.B."/>
            <person name="Handa Y."/>
            <person name="Herr J.R."/>
            <person name="Hijri M."/>
            <person name="Koul R."/>
            <person name="Kawaguchi M."/>
            <person name="Krajinski F."/>
            <person name="Lammers P.J."/>
            <person name="Masclaux F.G."/>
            <person name="Murat C."/>
            <person name="Morin E."/>
            <person name="Ndikumana S."/>
            <person name="Pagni M."/>
            <person name="Petitpierre D."/>
            <person name="Requena N."/>
            <person name="Rosikiewicz P."/>
            <person name="Riley R."/>
            <person name="Saito K."/>
            <person name="San Clemente H."/>
            <person name="Shapiro H."/>
            <person name="van Tuinen D."/>
            <person name="Becard G."/>
            <person name="Bonfante P."/>
            <person name="Paszkowski U."/>
            <person name="Shachar-Hill Y.Y."/>
            <person name="Tuskan G.A."/>
            <person name="Young P.W."/>
            <person name="Sanders I.R."/>
            <person name="Henrissat B."/>
            <person name="Rensing S.A."/>
            <person name="Grigoriev I.V."/>
            <person name="Corradi N."/>
            <person name="Roux C."/>
            <person name="Martin F."/>
        </authorList>
    </citation>
    <scope>NUCLEOTIDE SEQUENCE [LARGE SCALE GENOMIC DNA]</scope>
    <source>
        <strain evidence="1 2">DAOM 197198</strain>
    </source>
</reference>
<protein>
    <submittedName>
        <fullName evidence="1">Uncharacterized protein</fullName>
    </submittedName>
</protein>
<name>A0A2P4PJS7_RHIID</name>
<sequence length="203" mass="22385">MIIAIILVIWFRRKRNKTQSGGHFFDTITRNIGNAFSSNGGNSTSSEEKRISVLKSGLIKGNNSKTNSSGNYSTESSNLAVREPSNNEVIDFDNRRTSGGIFITKTHSISVQHDNDYFGTSSLSNLSSANSFVSMDNTTKSRNRSSFTSNNTKSINSVENLNFNYTTNNMNNKYSSSDSGYLANSSNLNTSSEDDNFLNIITF</sequence>
<organism evidence="1 2">
    <name type="scientific">Rhizophagus irregularis (strain DAOM 181602 / DAOM 197198 / MUCL 43194)</name>
    <name type="common">Arbuscular mycorrhizal fungus</name>
    <name type="synonym">Glomus intraradices</name>
    <dbReference type="NCBI Taxonomy" id="747089"/>
    <lineage>
        <taxon>Eukaryota</taxon>
        <taxon>Fungi</taxon>
        <taxon>Fungi incertae sedis</taxon>
        <taxon>Mucoromycota</taxon>
        <taxon>Glomeromycotina</taxon>
        <taxon>Glomeromycetes</taxon>
        <taxon>Glomerales</taxon>
        <taxon>Glomeraceae</taxon>
        <taxon>Rhizophagus</taxon>
    </lineage>
</organism>
<comment type="caution">
    <text evidence="1">The sequence shown here is derived from an EMBL/GenBank/DDBJ whole genome shotgun (WGS) entry which is preliminary data.</text>
</comment>
<keyword evidence="2" id="KW-1185">Reference proteome</keyword>